<dbReference type="InterPro" id="IPR041246">
    <property type="entry name" value="Bact_MG10"/>
</dbReference>
<evidence type="ECO:0000256" key="1">
    <source>
        <dbReference type="ARBA" id="ARBA00010556"/>
    </source>
</evidence>
<dbReference type="SMART" id="SM01360">
    <property type="entry name" value="A2M"/>
    <property type="match status" value="1"/>
</dbReference>
<dbReference type="Pfam" id="PF07703">
    <property type="entry name" value="A2M_BRD"/>
    <property type="match status" value="1"/>
</dbReference>
<dbReference type="InterPro" id="IPR008930">
    <property type="entry name" value="Terpenoid_cyclase/PrenylTrfase"/>
</dbReference>
<gene>
    <name evidence="6" type="ORF">dnm_095230</name>
</gene>
<comment type="similarity">
    <text evidence="1">Belongs to the protease inhibitor I39 (alpha-2-macroglobulin) family. Bacterial alpha-2-macroglobulin subfamily.</text>
</comment>
<evidence type="ECO:0000256" key="3">
    <source>
        <dbReference type="SAM" id="Phobius"/>
    </source>
</evidence>
<reference evidence="6" key="1">
    <citation type="journal article" date="2021" name="Microb. Physiol.">
        <title>Proteogenomic Insights into the Physiology of Marine, Sulfate-Reducing, Filamentous Desulfonema limicola and Desulfonema magnum.</title>
        <authorList>
            <person name="Schnaars V."/>
            <person name="Wohlbrand L."/>
            <person name="Scheve S."/>
            <person name="Hinrichs C."/>
            <person name="Reinhardt R."/>
            <person name="Rabus R."/>
        </authorList>
    </citation>
    <scope>NUCLEOTIDE SEQUENCE</scope>
    <source>
        <strain evidence="6">4be13</strain>
    </source>
</reference>
<dbReference type="Pfam" id="PF17972">
    <property type="entry name" value="bMG5"/>
    <property type="match status" value="1"/>
</dbReference>
<feature type="domain" description="Alpha-2-macroglobulin" evidence="5">
    <location>
        <begin position="972"/>
        <end position="1060"/>
    </location>
</feature>
<dbReference type="Pfam" id="PF21142">
    <property type="entry name" value="A2M_bMG2"/>
    <property type="match status" value="1"/>
</dbReference>
<feature type="transmembrane region" description="Helical" evidence="3">
    <location>
        <begin position="30"/>
        <end position="49"/>
    </location>
</feature>
<dbReference type="SMART" id="SM01359">
    <property type="entry name" value="A2M_N_2"/>
    <property type="match status" value="1"/>
</dbReference>
<dbReference type="Proteomes" id="UP000663722">
    <property type="component" value="Chromosome"/>
</dbReference>
<dbReference type="InterPro" id="IPR040639">
    <property type="entry name" value="A2MG_MG1"/>
</dbReference>
<dbReference type="InterPro" id="IPR011626">
    <property type="entry name" value="Alpha-macroglobulin_TED"/>
</dbReference>
<evidence type="ECO:0000259" key="5">
    <source>
        <dbReference type="SMART" id="SM01360"/>
    </source>
</evidence>
<dbReference type="Pfam" id="PF17962">
    <property type="entry name" value="bMG6"/>
    <property type="match status" value="1"/>
</dbReference>
<dbReference type="GO" id="GO:0004866">
    <property type="term" value="F:endopeptidase inhibitor activity"/>
    <property type="evidence" value="ECO:0007669"/>
    <property type="project" value="InterPro"/>
</dbReference>
<dbReference type="Pfam" id="PF07678">
    <property type="entry name" value="TED_complement"/>
    <property type="match status" value="1"/>
</dbReference>
<dbReference type="InterPro" id="IPR049120">
    <property type="entry name" value="A2M_bMG2"/>
</dbReference>
<dbReference type="InterPro" id="IPR001599">
    <property type="entry name" value="Macroglobln_a2"/>
</dbReference>
<dbReference type="SUPFAM" id="SSF48239">
    <property type="entry name" value="Terpenoid cyclases/Protein prenyltransferases"/>
    <property type="match status" value="1"/>
</dbReference>
<dbReference type="InterPro" id="IPR047565">
    <property type="entry name" value="Alpha-macroglob_thiol-ester_cl"/>
</dbReference>
<keyword evidence="3" id="KW-0472">Membrane</keyword>
<keyword evidence="7" id="KW-1185">Reference proteome</keyword>
<protein>
    <submittedName>
        <fullName evidence="6">Macroglobulin domain-containing protein</fullName>
    </submittedName>
</protein>
<organism evidence="6 7">
    <name type="scientific">Desulfonema magnum</name>
    <dbReference type="NCBI Taxonomy" id="45655"/>
    <lineage>
        <taxon>Bacteria</taxon>
        <taxon>Pseudomonadati</taxon>
        <taxon>Thermodesulfobacteriota</taxon>
        <taxon>Desulfobacteria</taxon>
        <taxon>Desulfobacterales</taxon>
        <taxon>Desulfococcaceae</taxon>
        <taxon>Desulfonema</taxon>
    </lineage>
</organism>
<dbReference type="InterPro" id="IPR026284">
    <property type="entry name" value="A2MG_proteobact"/>
</dbReference>
<dbReference type="InterPro" id="IPR041462">
    <property type="entry name" value="Bact_A2M_MG6"/>
</dbReference>
<dbReference type="Pfam" id="PF00207">
    <property type="entry name" value="A2M"/>
    <property type="match status" value="1"/>
</dbReference>
<dbReference type="InterPro" id="IPR002890">
    <property type="entry name" value="MG2"/>
</dbReference>
<dbReference type="EMBL" id="CP061800">
    <property type="protein sequence ID" value="QTA93422.1"/>
    <property type="molecule type" value="Genomic_DNA"/>
</dbReference>
<evidence type="ECO:0000256" key="2">
    <source>
        <dbReference type="ARBA" id="ARBA00022729"/>
    </source>
</evidence>
<dbReference type="InterPro" id="IPR041203">
    <property type="entry name" value="Bact_A2M_MG5"/>
</dbReference>
<dbReference type="PANTHER" id="PTHR40094">
    <property type="entry name" value="ALPHA-2-MACROGLOBULIN HOMOLOG"/>
    <property type="match status" value="1"/>
</dbReference>
<dbReference type="Pfam" id="PF17970">
    <property type="entry name" value="bMG1"/>
    <property type="match status" value="1"/>
</dbReference>
<sequence>MKLETGNLKLGSGFKFQVSKPGDKKMERKTTAFFILFFFMFIMMCHMQTSDAKNIQSSIESSQLFRVLDISERTYDGGPAIAVLCSESLDPKKRHDEHLRISSSEGLLKSAWVLSDDHRLLFFPHVESETEYSVSVLESLRSASGQQLSRRVSKTITTRKITPIVSFASEGFVLPAKTTDGLPVVTVNVENVEIEFFRLNEKGLVHFVNWKNTTGRKDYYKLSRIQKYGDLVFSGCFDLNAPRNKRTVCHIPVEDISALQAPGVYLAVMREPGEYAYNYQATYFLVSDIGLHARIYENESLLVTSSLSTGSPLPDVSLTFYDKKGVSVGEGQTDLDGRYRYPEKLLGKVFMIKAVSGGHISVLPLNVPALDMSEFDLGKRSYQAREIYIFSPRDLYRPGEKVIVSALLRNYDGRSVEALPLKAKLYRADGREMKSFTWHARDIGSSEQLSYYQTELDISKEAQTGLWSLKLWDNPSAKSPAGVFEFHVEDFLPERMKLELSSEQQAPGPEDDLKIDISGEYLYGAPAAGNTLSARVRVRAKREMSEKLKGFQFGDVRDETYQDHWELSETTMDDQGKLSLTIPSRWKEIKSPLSVRVIASLYESGGRPVVRNIEKTIWPGKTLIGIRPLFDEKSADEGPVKFEVAKINPDGTLVPANNLMVELTKEDRDYYWEYSESTGWQYRYTEKKYQFLTETLNIKAGKPAPYTLQLQKGQYVLAIRDTKTNLITSLRFRVGAWWYYGADQGGAARPDKVVLTPDKPAYRPGDIVQLTVTPPHDGDAVILVEGESLLWFKRMKVSAEGTVVEIPVSASWDSHNIYISAVVFRPASAKEKITPNRAVGLVHLPLDRSSRKLSIDINAPEKVASQGPMTVRLKLETGNSKLGTHQPASSFKFQVSSFVTLAAVDVGILNITEFKTPDPFGWFFERRRYDVNSYDIYGKVIENLKGQLAKLRFGGDADFGGKRPESEVKLISLFQGPMRFDDNGEALLTFDLPDFNGRLRLMAVAFTKDSFGSAETEVTVAAPTVTQLAMPRFLAPEDVTEFTLDVHNLSGDDQQLTLEMSATNPLKLERGERILQLADQQKTTLRFPVKSLPFPKWSRGMRGTSDQGIMSSTIRMELEGEGIALARDWQLGIRPGYPGIVRKVRKILNKDEKIFMLGASQAADLIPSTVDVSLKISPVIPLDIRNAMQGLISYPYGCLEQTASRAYPLLFATPERVAQFNLPRLTHEERISRLEKGIQRLSTMQLASGGFGLWNKSSPETPWLTVYATDFLVTARDLSVDVPEDMLDNALERLEKYLSGGASLSEYGTNEERLHLDFAVRSYAAYVLAKVSWADLGTLRTLYDNHRKESGSSLPLAHLGIALEKMGDNKRSKEALKLATEKRCSRYGYWGDYGSLIRDLGLTIALFIENKADGTEGFDKLMLDLEDALHDRQWFSTQEKFAIFKAGLGLEGRAGKEWKGRMTIAGKESVIKKKGAYIASPSVKDLTRGITFASETPGFLYASAIISGYTKTPPPKDDSHISIERELYDSEGNFIQRNEFNVGELLVAHLRINSKEWIPDALVADLLPAGFELENQNLMHSVKLDDIQMEGKSIWRLKEQADMVHEEYLDDRYVAVVKLNEHSPTHLFYLTRVVSPGTFTVPPPFVESMYRPEIRGIGETPEPVKVLNKNN</sequence>
<dbReference type="SMART" id="SM01419">
    <property type="entry name" value="Thiol-ester_cl"/>
    <property type="match status" value="1"/>
</dbReference>
<proteinExistence type="inferred from homology"/>
<evidence type="ECO:0000313" key="7">
    <source>
        <dbReference type="Proteomes" id="UP000663722"/>
    </source>
</evidence>
<dbReference type="Gene3D" id="2.60.40.1930">
    <property type="match status" value="1"/>
</dbReference>
<feature type="domain" description="Alpha-2-macroglobulin bait region" evidence="4">
    <location>
        <begin position="753"/>
        <end position="911"/>
    </location>
</feature>
<dbReference type="Pfam" id="PF01835">
    <property type="entry name" value="MG2"/>
    <property type="match status" value="1"/>
</dbReference>
<dbReference type="Gene3D" id="1.50.10.20">
    <property type="match status" value="1"/>
</dbReference>
<dbReference type="PIRSF" id="PIRSF038980">
    <property type="entry name" value="A2M_bac"/>
    <property type="match status" value="1"/>
</dbReference>
<dbReference type="InterPro" id="IPR021868">
    <property type="entry name" value="Alpha_2_Macroglob_MG3"/>
</dbReference>
<keyword evidence="3" id="KW-1133">Transmembrane helix</keyword>
<keyword evidence="3" id="KW-0812">Transmembrane</keyword>
<name>A0A975BXP8_9BACT</name>
<dbReference type="InterPro" id="IPR011625">
    <property type="entry name" value="A2M_N_BRD"/>
</dbReference>
<dbReference type="Pfam" id="PF17973">
    <property type="entry name" value="bMG10"/>
    <property type="match status" value="1"/>
</dbReference>
<accession>A0A975BXP8</accession>
<dbReference type="GO" id="GO:0005615">
    <property type="term" value="C:extracellular space"/>
    <property type="evidence" value="ECO:0007669"/>
    <property type="project" value="InterPro"/>
</dbReference>
<evidence type="ECO:0000313" key="6">
    <source>
        <dbReference type="EMBL" id="QTA93422.1"/>
    </source>
</evidence>
<dbReference type="KEGG" id="dmm:dnm_095230"/>
<dbReference type="Pfam" id="PF11974">
    <property type="entry name" value="bMG3"/>
    <property type="match status" value="1"/>
</dbReference>
<dbReference type="PANTHER" id="PTHR40094:SF1">
    <property type="entry name" value="UBIQUITIN DOMAIN-CONTAINING PROTEIN"/>
    <property type="match status" value="1"/>
</dbReference>
<dbReference type="CDD" id="cd02891">
    <property type="entry name" value="A2M_like"/>
    <property type="match status" value="1"/>
</dbReference>
<evidence type="ECO:0000259" key="4">
    <source>
        <dbReference type="SMART" id="SM01359"/>
    </source>
</evidence>
<dbReference type="InterPro" id="IPR051802">
    <property type="entry name" value="YfhM-like"/>
</dbReference>
<keyword evidence="2" id="KW-0732">Signal</keyword>